<dbReference type="GO" id="GO:0005737">
    <property type="term" value="C:cytoplasm"/>
    <property type="evidence" value="ECO:0007669"/>
    <property type="project" value="TreeGrafter"/>
</dbReference>
<sequence>MFQKFYPAEDIGSTYDINFEEYFDKGYRGVIFDVDNTLVRHNMPADRRAKQLFRRLKEIGFEFCFTSNNKEPRVKKFCEDVGGTHYIYKANKPSVKGYEKAMKMMGTRRENTLFVGDQLFTDIYGANRAGIRSILVRPIHPKEEIQIVIKRYFEKIILWKYYRDKGKR</sequence>
<protein>
    <submittedName>
        <fullName evidence="1">YqeG family HAD IIIA-type phosphatase</fullName>
    </submittedName>
</protein>
<dbReference type="InterPro" id="IPR006439">
    <property type="entry name" value="HAD-SF_hydro_IA"/>
</dbReference>
<gene>
    <name evidence="1" type="ORF">H9754_11150</name>
</gene>
<dbReference type="NCBIfam" id="TIGR01549">
    <property type="entry name" value="HAD-SF-IA-v1"/>
    <property type="match status" value="1"/>
</dbReference>
<dbReference type="SUPFAM" id="SSF56784">
    <property type="entry name" value="HAD-like"/>
    <property type="match status" value="1"/>
</dbReference>
<evidence type="ECO:0000313" key="1">
    <source>
        <dbReference type="EMBL" id="HJC51101.1"/>
    </source>
</evidence>
<dbReference type="PANTHER" id="PTHR19288">
    <property type="entry name" value="4-NITROPHENYLPHOSPHATASE-RELATED"/>
    <property type="match status" value="1"/>
</dbReference>
<dbReference type="PANTHER" id="PTHR19288:SF25">
    <property type="entry name" value="PHOSPHATIDYLGLYCEROPHOSPHATASE GEP4, MITOCHONDRIAL"/>
    <property type="match status" value="1"/>
</dbReference>
<name>A0A9D2PJC3_9FIRM</name>
<accession>A0A9D2PJC3</accession>
<dbReference type="InterPro" id="IPR023214">
    <property type="entry name" value="HAD_sf"/>
</dbReference>
<organism evidence="1 2">
    <name type="scientific">Candidatus Anaerostipes avistercoris</name>
    <dbReference type="NCBI Taxonomy" id="2838462"/>
    <lineage>
        <taxon>Bacteria</taxon>
        <taxon>Bacillati</taxon>
        <taxon>Bacillota</taxon>
        <taxon>Clostridia</taxon>
        <taxon>Lachnospirales</taxon>
        <taxon>Lachnospiraceae</taxon>
        <taxon>Anaerostipes</taxon>
    </lineage>
</organism>
<dbReference type="AlphaFoldDB" id="A0A9D2PJC3"/>
<dbReference type="Pfam" id="PF13242">
    <property type="entry name" value="Hydrolase_like"/>
    <property type="match status" value="1"/>
</dbReference>
<dbReference type="InterPro" id="IPR036412">
    <property type="entry name" value="HAD-like_sf"/>
</dbReference>
<dbReference type="InterPro" id="IPR010021">
    <property type="entry name" value="PGPP1/Gep4"/>
</dbReference>
<dbReference type="EMBL" id="DWWD01000043">
    <property type="protein sequence ID" value="HJC51101.1"/>
    <property type="molecule type" value="Genomic_DNA"/>
</dbReference>
<proteinExistence type="predicted"/>
<dbReference type="InterPro" id="IPR006549">
    <property type="entry name" value="HAD-SF_hydro_IIIA"/>
</dbReference>
<dbReference type="NCBIfam" id="TIGR01662">
    <property type="entry name" value="HAD-SF-IIIA"/>
    <property type="match status" value="1"/>
</dbReference>
<comment type="caution">
    <text evidence="1">The sequence shown here is derived from an EMBL/GenBank/DDBJ whole genome shotgun (WGS) entry which is preliminary data.</text>
</comment>
<reference evidence="1" key="1">
    <citation type="journal article" date="2021" name="PeerJ">
        <title>Extensive microbial diversity within the chicken gut microbiome revealed by metagenomics and culture.</title>
        <authorList>
            <person name="Gilroy R."/>
            <person name="Ravi A."/>
            <person name="Getino M."/>
            <person name="Pursley I."/>
            <person name="Horton D.L."/>
            <person name="Alikhan N.F."/>
            <person name="Baker D."/>
            <person name="Gharbi K."/>
            <person name="Hall N."/>
            <person name="Watson M."/>
            <person name="Adriaenssens E.M."/>
            <person name="Foster-Nyarko E."/>
            <person name="Jarju S."/>
            <person name="Secka A."/>
            <person name="Antonio M."/>
            <person name="Oren A."/>
            <person name="Chaudhuri R.R."/>
            <person name="La Ragione R."/>
            <person name="Hildebrand F."/>
            <person name="Pallen M.J."/>
        </authorList>
    </citation>
    <scope>NUCLEOTIDE SEQUENCE</scope>
    <source>
        <strain evidence="1">ChiSjej3B21-8574</strain>
    </source>
</reference>
<evidence type="ECO:0000313" key="2">
    <source>
        <dbReference type="Proteomes" id="UP000823904"/>
    </source>
</evidence>
<dbReference type="NCBIfam" id="TIGR01668">
    <property type="entry name" value="YqeG_hyp_ppase"/>
    <property type="match status" value="1"/>
</dbReference>
<dbReference type="Proteomes" id="UP000823904">
    <property type="component" value="Unassembled WGS sequence"/>
</dbReference>
<dbReference type="Gene3D" id="3.40.50.1000">
    <property type="entry name" value="HAD superfamily/HAD-like"/>
    <property type="match status" value="1"/>
</dbReference>
<reference evidence="1" key="2">
    <citation type="submission" date="2021-04" db="EMBL/GenBank/DDBJ databases">
        <authorList>
            <person name="Gilroy R."/>
        </authorList>
    </citation>
    <scope>NUCLEOTIDE SEQUENCE</scope>
    <source>
        <strain evidence="1">ChiSjej3B21-8574</strain>
    </source>
</reference>
<dbReference type="GO" id="GO:0008962">
    <property type="term" value="F:phosphatidylglycerophosphatase activity"/>
    <property type="evidence" value="ECO:0007669"/>
    <property type="project" value="InterPro"/>
</dbReference>